<dbReference type="HAMAP" id="MF_00651">
    <property type="entry name" value="Nuclease_YqgF"/>
    <property type="match status" value="1"/>
</dbReference>
<dbReference type="InterPro" id="IPR037027">
    <property type="entry name" value="YqgF/RNaseH-like_dom_sf"/>
</dbReference>
<evidence type="ECO:0000256" key="2">
    <source>
        <dbReference type="ARBA" id="ARBA00022517"/>
    </source>
</evidence>
<evidence type="ECO:0000259" key="6">
    <source>
        <dbReference type="SMART" id="SM00732"/>
    </source>
</evidence>
<sequence length="127" mass="15217">MSKIIAIDYGIKNVGIVFTNNKKNIIFGAKNIKRKFLFNKIKKYIKKYNIKYIVIGWPINFQNKNFKIIKFIKKFLLLIINIYPNISYNFIDERFTTSYIKKNIYKNINYLSAILILKSFLIINNYV</sequence>
<dbReference type="EC" id="3.1.-.-" evidence="5"/>
<dbReference type="GO" id="GO:0016788">
    <property type="term" value="F:hydrolase activity, acting on ester bonds"/>
    <property type="evidence" value="ECO:0007669"/>
    <property type="project" value="UniProtKB-UniRule"/>
</dbReference>
<evidence type="ECO:0000256" key="5">
    <source>
        <dbReference type="HAMAP-Rule" id="MF_00651"/>
    </source>
</evidence>
<dbReference type="GO" id="GO:0005737">
    <property type="term" value="C:cytoplasm"/>
    <property type="evidence" value="ECO:0007669"/>
    <property type="project" value="UniProtKB-SubCell"/>
</dbReference>
<dbReference type="Gene3D" id="3.30.420.140">
    <property type="entry name" value="YqgF/RNase H-like domain"/>
    <property type="match status" value="1"/>
</dbReference>
<evidence type="ECO:0000256" key="3">
    <source>
        <dbReference type="ARBA" id="ARBA00022722"/>
    </source>
</evidence>
<dbReference type="SUPFAM" id="SSF53098">
    <property type="entry name" value="Ribonuclease H-like"/>
    <property type="match status" value="1"/>
</dbReference>
<protein>
    <recommendedName>
        <fullName evidence="5">Putative pre-16S rRNA nuclease</fullName>
        <ecNumber evidence="5">3.1.-.-</ecNumber>
    </recommendedName>
</protein>
<evidence type="ECO:0000313" key="7">
    <source>
        <dbReference type="EMBL" id="XBT18724.1"/>
    </source>
</evidence>
<reference evidence="7" key="1">
    <citation type="submission" date="2024-06" db="EMBL/GenBank/DDBJ databases">
        <title>Diversity, functionality, and evolutionary history of bacterial symbionts in false click beetles (Coleoptera, Throscidae).</title>
        <authorList>
            <person name="Wierz J.C."/>
            <person name="Malm H."/>
            <person name="Kaltenpoth M."/>
            <person name="Engl T."/>
        </authorList>
    </citation>
    <scope>NUCLEOTIDE SEQUENCE</scope>
    <source>
        <strain evidence="7">Tcar</strain>
    </source>
</reference>
<dbReference type="InterPro" id="IPR006641">
    <property type="entry name" value="YqgF/RNaseH-like_dom"/>
</dbReference>
<feature type="domain" description="YqgF/RNase H-like" evidence="6">
    <location>
        <begin position="2"/>
        <end position="100"/>
    </location>
</feature>
<dbReference type="AlphaFoldDB" id="A0AAU7QSP2"/>
<dbReference type="InterPro" id="IPR005227">
    <property type="entry name" value="YqgF"/>
</dbReference>
<dbReference type="SMART" id="SM00732">
    <property type="entry name" value="YqgFc"/>
    <property type="match status" value="1"/>
</dbReference>
<dbReference type="Pfam" id="PF03652">
    <property type="entry name" value="RuvX"/>
    <property type="match status" value="1"/>
</dbReference>
<gene>
    <name evidence="7" type="primary">ruvX</name>
    <name evidence="7" type="ORF">ABNO60_00185</name>
</gene>
<dbReference type="GO" id="GO:0004518">
    <property type="term" value="F:nuclease activity"/>
    <property type="evidence" value="ECO:0007669"/>
    <property type="project" value="UniProtKB-KW"/>
</dbReference>
<keyword evidence="3 5" id="KW-0540">Nuclease</keyword>
<name>A0AAU7QSP2_9FLAO</name>
<keyword evidence="2 5" id="KW-0690">Ribosome biogenesis</keyword>
<keyword evidence="1 5" id="KW-0963">Cytoplasm</keyword>
<comment type="function">
    <text evidence="5">Could be a nuclease involved in processing of the 5'-end of pre-16S rRNA.</text>
</comment>
<evidence type="ECO:0000256" key="4">
    <source>
        <dbReference type="ARBA" id="ARBA00022801"/>
    </source>
</evidence>
<accession>A0AAU7QSP2</accession>
<proteinExistence type="inferred from homology"/>
<evidence type="ECO:0000256" key="1">
    <source>
        <dbReference type="ARBA" id="ARBA00022490"/>
    </source>
</evidence>
<comment type="subcellular location">
    <subcellularLocation>
        <location evidence="5">Cytoplasm</location>
    </subcellularLocation>
</comment>
<comment type="similarity">
    <text evidence="5">Belongs to the YqgF HJR family.</text>
</comment>
<dbReference type="EMBL" id="CP157896">
    <property type="protein sequence ID" value="XBT18724.1"/>
    <property type="molecule type" value="Genomic_DNA"/>
</dbReference>
<organism evidence="7">
    <name type="scientific">Candidatus Shikimatogenerans sp. Tcar</name>
    <dbReference type="NCBI Taxonomy" id="3158565"/>
    <lineage>
        <taxon>Bacteria</taxon>
        <taxon>Pseudomonadati</taxon>
        <taxon>Bacteroidota</taxon>
        <taxon>Flavobacteriia</taxon>
        <taxon>Flavobacteriales</taxon>
        <taxon>Candidatus Shikimatogenerans</taxon>
    </lineage>
</organism>
<dbReference type="InterPro" id="IPR012337">
    <property type="entry name" value="RNaseH-like_sf"/>
</dbReference>
<keyword evidence="4 5" id="KW-0378">Hydrolase</keyword>
<dbReference type="GO" id="GO:0000967">
    <property type="term" value="P:rRNA 5'-end processing"/>
    <property type="evidence" value="ECO:0007669"/>
    <property type="project" value="UniProtKB-UniRule"/>
</dbReference>